<dbReference type="NCBIfam" id="TIGR00206">
    <property type="entry name" value="fliF"/>
    <property type="match status" value="1"/>
</dbReference>
<evidence type="ECO:0000256" key="2">
    <source>
        <dbReference type="ARBA" id="ARBA00004651"/>
    </source>
</evidence>
<dbReference type="InterPro" id="IPR043427">
    <property type="entry name" value="YscJ/FliF"/>
</dbReference>
<reference evidence="14" key="1">
    <citation type="submission" date="2022-08" db="EMBL/GenBank/DDBJ databases">
        <title>Novel Bdellovibrio Species Isolated from Svalbard: Designation Bdellovibrio svalbardensis.</title>
        <authorList>
            <person name="Mitchell R.J."/>
            <person name="Choi S.Y."/>
        </authorList>
    </citation>
    <scope>NUCLEOTIDE SEQUENCE</scope>
    <source>
        <strain evidence="14">PAP01</strain>
    </source>
</reference>
<evidence type="ECO:0000259" key="13">
    <source>
        <dbReference type="Pfam" id="PF08345"/>
    </source>
</evidence>
<protein>
    <recommendedName>
        <fullName evidence="9">Flagellar M-ring protein</fullName>
    </recommendedName>
</protein>
<dbReference type="Pfam" id="PF08345">
    <property type="entry name" value="YscJ_FliF_C"/>
    <property type="match status" value="1"/>
</dbReference>
<evidence type="ECO:0000313" key="14">
    <source>
        <dbReference type="EMBL" id="MDG0815356.1"/>
    </source>
</evidence>
<keyword evidence="8 9" id="KW-0975">Bacterial flagellum</keyword>
<keyword evidence="15" id="KW-1185">Reference proteome</keyword>
<dbReference type="InterPro" id="IPR013556">
    <property type="entry name" value="Flag_M-ring_C"/>
</dbReference>
<keyword evidence="14" id="KW-0966">Cell projection</keyword>
<evidence type="ECO:0000256" key="8">
    <source>
        <dbReference type="ARBA" id="ARBA00023143"/>
    </source>
</evidence>
<evidence type="ECO:0000256" key="10">
    <source>
        <dbReference type="SAM" id="MobiDB-lite"/>
    </source>
</evidence>
<evidence type="ECO:0000256" key="5">
    <source>
        <dbReference type="ARBA" id="ARBA00022692"/>
    </source>
</evidence>
<dbReference type="EMBL" id="JANRMI010000001">
    <property type="protein sequence ID" value="MDG0815356.1"/>
    <property type="molecule type" value="Genomic_DNA"/>
</dbReference>
<feature type="domain" description="Flagellar M-ring N-terminal" evidence="12">
    <location>
        <begin position="46"/>
        <end position="221"/>
    </location>
</feature>
<comment type="function">
    <text evidence="9">The M ring may be actively involved in energy transduction.</text>
</comment>
<keyword evidence="7 11" id="KW-0472">Membrane</keyword>
<evidence type="ECO:0000256" key="3">
    <source>
        <dbReference type="ARBA" id="ARBA00007971"/>
    </source>
</evidence>
<dbReference type="Gene3D" id="3.30.300.30">
    <property type="match status" value="1"/>
</dbReference>
<evidence type="ECO:0000256" key="11">
    <source>
        <dbReference type="SAM" id="Phobius"/>
    </source>
</evidence>
<dbReference type="PRINTS" id="PR01009">
    <property type="entry name" value="FLGMRINGFLIF"/>
</dbReference>
<feature type="compositionally biased region" description="Polar residues" evidence="10">
    <location>
        <begin position="304"/>
        <end position="315"/>
    </location>
</feature>
<dbReference type="PANTHER" id="PTHR30046">
    <property type="entry name" value="FLAGELLAR M-RING PROTEIN"/>
    <property type="match status" value="1"/>
</dbReference>
<dbReference type="InterPro" id="IPR000067">
    <property type="entry name" value="FlgMring_FliF"/>
</dbReference>
<name>A0ABT6DHM6_9BACT</name>
<keyword evidence="14" id="KW-0969">Cilium</keyword>
<keyword evidence="4" id="KW-1003">Cell membrane</keyword>
<accession>A0ABT6DHM6</accession>
<sequence length="550" mass="60674">MNKIFGGLVVQFREFFKNLGPTKRLSVIAVSVIALVALSTMFFMASGKDYVPLFTNIPTEQVSTIVAKLNEKNIPFQLRDGGKTVAIPKELLASTQMTLMAEIGSPKMGNIGLELFDKQDFGVNSYAQKINYQRALQGELMRAINTLTAVKQSKVILALPAKKTFLEDGGQASASVVVELHQGKELNADQVRGIRYLVANAVEGMDPDKVAVLDERGKVLTRASDGSTGGSNELMDLKAKVERDFEERIEDILSKVVGHAKVVAKVNATLNHRVISSVEEMVDPDKTAIKSQQSEEESLDGARTNPSGVPGSRSNIPGAEDNNGQVGFKQDVKKELKTINYEVPKTVRNIKETAGNLERVSVAVVVDGVAVTTTKPDGTTETKWQPRSAEEVKKYEDLVKNAIGFKAERGDSVKIETIQFQPEDFSEAEKILTTLERKKLIHALFKWALLGFSLALFFFIVVRPFMQWITDSFQDSVEEMLPRTIEELEELQSVDSTLPGMSTALPVLQESIDPEKAESELLKDRIMATMGRDEEKAANAFGMWLVRKDG</sequence>
<dbReference type="InterPro" id="IPR045851">
    <property type="entry name" value="AMP-bd_C_sf"/>
</dbReference>
<evidence type="ECO:0000259" key="12">
    <source>
        <dbReference type="Pfam" id="PF01514"/>
    </source>
</evidence>
<organism evidence="14 15">
    <name type="scientific">Bdellovibrio svalbardensis</name>
    <dbReference type="NCBI Taxonomy" id="2972972"/>
    <lineage>
        <taxon>Bacteria</taxon>
        <taxon>Pseudomonadati</taxon>
        <taxon>Bdellovibrionota</taxon>
        <taxon>Bdellovibrionia</taxon>
        <taxon>Bdellovibrionales</taxon>
        <taxon>Pseudobdellovibrionaceae</taxon>
        <taxon>Bdellovibrio</taxon>
    </lineage>
</organism>
<feature type="transmembrane region" description="Helical" evidence="11">
    <location>
        <begin position="447"/>
        <end position="466"/>
    </location>
</feature>
<dbReference type="Proteomes" id="UP001152321">
    <property type="component" value="Unassembled WGS sequence"/>
</dbReference>
<dbReference type="PANTHER" id="PTHR30046:SF0">
    <property type="entry name" value="FLAGELLAR M-RING PROTEIN"/>
    <property type="match status" value="1"/>
</dbReference>
<comment type="subcellular location">
    <subcellularLocation>
        <location evidence="1 9">Bacterial flagellum basal body</location>
    </subcellularLocation>
    <subcellularLocation>
        <location evidence="2">Cell membrane</location>
        <topology evidence="2">Multi-pass membrane protein</topology>
    </subcellularLocation>
</comment>
<feature type="transmembrane region" description="Helical" evidence="11">
    <location>
        <begin position="25"/>
        <end position="45"/>
    </location>
</feature>
<feature type="domain" description="Flagellar M-ring C-terminal" evidence="13">
    <location>
        <begin position="253"/>
        <end position="420"/>
    </location>
</feature>
<keyword evidence="14" id="KW-0282">Flagellum</keyword>
<evidence type="ECO:0000256" key="9">
    <source>
        <dbReference type="PIRNR" id="PIRNR004862"/>
    </source>
</evidence>
<feature type="region of interest" description="Disordered" evidence="10">
    <location>
        <begin position="289"/>
        <end position="327"/>
    </location>
</feature>
<evidence type="ECO:0000256" key="1">
    <source>
        <dbReference type="ARBA" id="ARBA00004117"/>
    </source>
</evidence>
<dbReference type="PIRSF" id="PIRSF004862">
    <property type="entry name" value="FliF"/>
    <property type="match status" value="1"/>
</dbReference>
<keyword evidence="6 11" id="KW-1133">Transmembrane helix</keyword>
<proteinExistence type="inferred from homology"/>
<evidence type="ECO:0000256" key="4">
    <source>
        <dbReference type="ARBA" id="ARBA00022475"/>
    </source>
</evidence>
<gene>
    <name evidence="14" type="primary">fliF</name>
    <name evidence="14" type="ORF">NWE73_03215</name>
</gene>
<dbReference type="RefSeq" id="WP_277576832.1">
    <property type="nucleotide sequence ID" value="NZ_JANRMI010000001.1"/>
</dbReference>
<evidence type="ECO:0000256" key="7">
    <source>
        <dbReference type="ARBA" id="ARBA00023136"/>
    </source>
</evidence>
<dbReference type="InterPro" id="IPR006182">
    <property type="entry name" value="FliF_N_dom"/>
</dbReference>
<dbReference type="Pfam" id="PF01514">
    <property type="entry name" value="YscJ_FliF"/>
    <property type="match status" value="1"/>
</dbReference>
<evidence type="ECO:0000256" key="6">
    <source>
        <dbReference type="ARBA" id="ARBA00022989"/>
    </source>
</evidence>
<keyword evidence="5 11" id="KW-0812">Transmembrane</keyword>
<comment type="caution">
    <text evidence="14">The sequence shown here is derived from an EMBL/GenBank/DDBJ whole genome shotgun (WGS) entry which is preliminary data.</text>
</comment>
<comment type="similarity">
    <text evidence="3 9">Belongs to the FliF family.</text>
</comment>
<evidence type="ECO:0000313" key="15">
    <source>
        <dbReference type="Proteomes" id="UP001152321"/>
    </source>
</evidence>